<organism evidence="1 2">
    <name type="scientific">Streptomyces thermoalcalitolerans</name>
    <dbReference type="NCBI Taxonomy" id="65605"/>
    <lineage>
        <taxon>Bacteria</taxon>
        <taxon>Bacillati</taxon>
        <taxon>Actinomycetota</taxon>
        <taxon>Actinomycetes</taxon>
        <taxon>Kitasatosporales</taxon>
        <taxon>Streptomycetaceae</taxon>
        <taxon>Streptomyces</taxon>
    </lineage>
</organism>
<evidence type="ECO:0000313" key="2">
    <source>
        <dbReference type="Proteomes" id="UP001501005"/>
    </source>
</evidence>
<sequence>MAPQRRTTKDVVARPPRPDRAAITAAAQAHADKQAAARDEARLPVGQLAHDTRREQRGIVMDHLDGFVWLRPVGGGTEWTALPGDVRPLDVRGQEDLLRARVARANARSRGEVL</sequence>
<evidence type="ECO:0000313" key="1">
    <source>
        <dbReference type="EMBL" id="GAA0915502.1"/>
    </source>
</evidence>
<keyword evidence="2" id="KW-1185">Reference proteome</keyword>
<proteinExistence type="predicted"/>
<dbReference type="RefSeq" id="WP_344050110.1">
    <property type="nucleotide sequence ID" value="NZ_BAAAHG010000023.1"/>
</dbReference>
<accession>A0ABN1NSJ8</accession>
<gene>
    <name evidence="1" type="ORF">GCM10009549_30990</name>
</gene>
<comment type="caution">
    <text evidence="1">The sequence shown here is derived from an EMBL/GenBank/DDBJ whole genome shotgun (WGS) entry which is preliminary data.</text>
</comment>
<dbReference type="Proteomes" id="UP001501005">
    <property type="component" value="Unassembled WGS sequence"/>
</dbReference>
<name>A0ABN1NSJ8_9ACTN</name>
<protein>
    <submittedName>
        <fullName evidence="1">Uncharacterized protein</fullName>
    </submittedName>
</protein>
<dbReference type="EMBL" id="BAAAHG010000023">
    <property type="protein sequence ID" value="GAA0915502.1"/>
    <property type="molecule type" value="Genomic_DNA"/>
</dbReference>
<reference evidence="1 2" key="1">
    <citation type="journal article" date="2019" name="Int. J. Syst. Evol. Microbiol.">
        <title>The Global Catalogue of Microorganisms (GCM) 10K type strain sequencing project: providing services to taxonomists for standard genome sequencing and annotation.</title>
        <authorList>
            <consortium name="The Broad Institute Genomics Platform"/>
            <consortium name="The Broad Institute Genome Sequencing Center for Infectious Disease"/>
            <person name="Wu L."/>
            <person name="Ma J."/>
        </authorList>
    </citation>
    <scope>NUCLEOTIDE SEQUENCE [LARGE SCALE GENOMIC DNA]</scope>
    <source>
        <strain evidence="1 2">JCM 10673</strain>
    </source>
</reference>